<dbReference type="GO" id="GO:0017038">
    <property type="term" value="P:protein import"/>
    <property type="evidence" value="ECO:0007669"/>
    <property type="project" value="TreeGrafter"/>
</dbReference>
<evidence type="ECO:0000256" key="5">
    <source>
        <dbReference type="ARBA" id="ARBA00022989"/>
    </source>
</evidence>
<proteinExistence type="inferred from homology"/>
<evidence type="ECO:0000256" key="7">
    <source>
        <dbReference type="SAM" id="Coils"/>
    </source>
</evidence>
<gene>
    <name evidence="10" type="ORF">METZ01_LOCUS135440</name>
</gene>
<feature type="non-terminal residue" evidence="10">
    <location>
        <position position="1"/>
    </location>
</feature>
<sequence>VQLNAQEEQELPTDPVISEKLKNIQTLEQLLEITENDRQASGVINDQREQKFLATRDRQKFLLEQAVARLDQEEKRSVRLQKQFEENEKTLEDIQETLRIRIGNFGELFGVVRQVAGETIAIVKNSIVSLQFPNREKNLTGLAEARGIPSIEQMHDLRVELLREMSQSGQVQRFQKQVVLPGGSIVDAEIVRVGVFNAITENFFLQFVPDTQSLQVLARQPARRYQSMAEDLFALDTGYTTMAVDPSRGQILSLLIQAPGLAERINQGGLVGYFIIFIGLLGLALSLWRLLVLRQDGQAINQQLTTDIASQDNALGRILSVHNEHDAMDTESLELKIDEAILKEVPKLEKYHSIIKVFAAVAPLLGLLGTVVGMIVTFQALTLFGTGDPKLMAGGISQALVTTMLGLIVAIPLVFLHSVLTSWSGTLIEVLEEQSAGLIARHAERSNL</sequence>
<keyword evidence="5 8" id="KW-1133">Transmembrane helix</keyword>
<organism evidence="10">
    <name type="scientific">marine metagenome</name>
    <dbReference type="NCBI Taxonomy" id="408172"/>
    <lineage>
        <taxon>unclassified sequences</taxon>
        <taxon>metagenomes</taxon>
        <taxon>ecological metagenomes</taxon>
    </lineage>
</organism>
<keyword evidence="3" id="KW-1003">Cell membrane</keyword>
<comment type="similarity">
    <text evidence="2">Belongs to the ExbB/TolQ family.</text>
</comment>
<comment type="subcellular location">
    <subcellularLocation>
        <location evidence="1">Cell membrane</location>
        <topology evidence="1">Multi-pass membrane protein</topology>
    </subcellularLocation>
</comment>
<dbReference type="InterPro" id="IPR050790">
    <property type="entry name" value="ExbB/TolQ_transport"/>
</dbReference>
<dbReference type="Pfam" id="PF01618">
    <property type="entry name" value="MotA_ExbB"/>
    <property type="match status" value="1"/>
</dbReference>
<dbReference type="InterPro" id="IPR017270">
    <property type="entry name" value="MotA/TolQ/ExbB-rel"/>
</dbReference>
<evidence type="ECO:0000256" key="4">
    <source>
        <dbReference type="ARBA" id="ARBA00022692"/>
    </source>
</evidence>
<dbReference type="InterPro" id="IPR002898">
    <property type="entry name" value="MotA_ExbB_proton_chnl"/>
</dbReference>
<accession>A0A381YZW9</accession>
<feature type="domain" description="MotA/TolQ/ExbB proton channel" evidence="9">
    <location>
        <begin position="318"/>
        <end position="432"/>
    </location>
</feature>
<evidence type="ECO:0000259" key="9">
    <source>
        <dbReference type="Pfam" id="PF01618"/>
    </source>
</evidence>
<feature type="transmembrane region" description="Helical" evidence="8">
    <location>
        <begin position="396"/>
        <end position="416"/>
    </location>
</feature>
<evidence type="ECO:0000256" key="8">
    <source>
        <dbReference type="SAM" id="Phobius"/>
    </source>
</evidence>
<name>A0A381YZW9_9ZZZZ</name>
<keyword evidence="6 8" id="KW-0472">Membrane</keyword>
<feature type="transmembrane region" description="Helical" evidence="8">
    <location>
        <begin position="270"/>
        <end position="292"/>
    </location>
</feature>
<dbReference type="AlphaFoldDB" id="A0A381YZW9"/>
<dbReference type="GO" id="GO:0005886">
    <property type="term" value="C:plasma membrane"/>
    <property type="evidence" value="ECO:0007669"/>
    <property type="project" value="UniProtKB-SubCell"/>
</dbReference>
<keyword evidence="7" id="KW-0175">Coiled coil</keyword>
<reference evidence="10" key="1">
    <citation type="submission" date="2018-05" db="EMBL/GenBank/DDBJ databases">
        <authorList>
            <person name="Lanie J.A."/>
            <person name="Ng W.-L."/>
            <person name="Kazmierczak K.M."/>
            <person name="Andrzejewski T.M."/>
            <person name="Davidsen T.M."/>
            <person name="Wayne K.J."/>
            <person name="Tettelin H."/>
            <person name="Glass J.I."/>
            <person name="Rusch D."/>
            <person name="Podicherti R."/>
            <person name="Tsui H.-C.T."/>
            <person name="Winkler M.E."/>
        </authorList>
    </citation>
    <scope>NUCLEOTIDE SEQUENCE</scope>
</reference>
<evidence type="ECO:0000313" key="10">
    <source>
        <dbReference type="EMBL" id="SVA82586.1"/>
    </source>
</evidence>
<evidence type="ECO:0000256" key="6">
    <source>
        <dbReference type="ARBA" id="ARBA00023136"/>
    </source>
</evidence>
<evidence type="ECO:0000256" key="2">
    <source>
        <dbReference type="ARBA" id="ARBA00010442"/>
    </source>
</evidence>
<evidence type="ECO:0000256" key="1">
    <source>
        <dbReference type="ARBA" id="ARBA00004651"/>
    </source>
</evidence>
<dbReference type="PIRSF" id="PIRSF037714">
    <property type="entry name" value="TolR"/>
    <property type="match status" value="1"/>
</dbReference>
<feature type="transmembrane region" description="Helical" evidence="8">
    <location>
        <begin position="357"/>
        <end position="384"/>
    </location>
</feature>
<dbReference type="PANTHER" id="PTHR30625">
    <property type="entry name" value="PROTEIN TOLQ"/>
    <property type="match status" value="1"/>
</dbReference>
<dbReference type="EMBL" id="UINC01019498">
    <property type="protein sequence ID" value="SVA82586.1"/>
    <property type="molecule type" value="Genomic_DNA"/>
</dbReference>
<keyword evidence="4 8" id="KW-0812">Transmembrane</keyword>
<feature type="coiled-coil region" evidence="7">
    <location>
        <begin position="63"/>
        <end position="97"/>
    </location>
</feature>
<protein>
    <recommendedName>
        <fullName evidence="9">MotA/TolQ/ExbB proton channel domain-containing protein</fullName>
    </recommendedName>
</protein>
<dbReference type="PANTHER" id="PTHR30625:SF11">
    <property type="entry name" value="MOTA_TOLQ_EXBB PROTON CHANNEL DOMAIN-CONTAINING PROTEIN"/>
    <property type="match status" value="1"/>
</dbReference>
<evidence type="ECO:0000256" key="3">
    <source>
        <dbReference type="ARBA" id="ARBA00022475"/>
    </source>
</evidence>